<name>A0ABS9LBT7_9MICC</name>
<dbReference type="Proteomes" id="UP001165368">
    <property type="component" value="Unassembled WGS sequence"/>
</dbReference>
<organism evidence="3 4">
    <name type="scientific">Arthrobacter hankyongi</name>
    <dbReference type="NCBI Taxonomy" id="2904801"/>
    <lineage>
        <taxon>Bacteria</taxon>
        <taxon>Bacillati</taxon>
        <taxon>Actinomycetota</taxon>
        <taxon>Actinomycetes</taxon>
        <taxon>Micrococcales</taxon>
        <taxon>Micrococcaceae</taxon>
        <taxon>Arthrobacter</taxon>
    </lineage>
</organism>
<keyword evidence="2" id="KW-0560">Oxidoreductase</keyword>
<reference evidence="3" key="1">
    <citation type="submission" date="2022-01" db="EMBL/GenBank/DDBJ databases">
        <authorList>
            <person name="Jo J.-H."/>
            <person name="Im W.-T."/>
        </authorList>
    </citation>
    <scope>NUCLEOTIDE SEQUENCE</scope>
    <source>
        <strain evidence="3">I2-34</strain>
    </source>
</reference>
<proteinExistence type="inferred from homology"/>
<comment type="caution">
    <text evidence="3">The sequence shown here is derived from an EMBL/GenBank/DDBJ whole genome shotgun (WGS) entry which is preliminary data.</text>
</comment>
<dbReference type="Pfam" id="PF00106">
    <property type="entry name" value="adh_short"/>
    <property type="match status" value="1"/>
</dbReference>
<keyword evidence="4" id="KW-1185">Reference proteome</keyword>
<evidence type="ECO:0000313" key="4">
    <source>
        <dbReference type="Proteomes" id="UP001165368"/>
    </source>
</evidence>
<dbReference type="InterPro" id="IPR036291">
    <property type="entry name" value="NAD(P)-bd_dom_sf"/>
</dbReference>
<evidence type="ECO:0000256" key="2">
    <source>
        <dbReference type="ARBA" id="ARBA00023002"/>
    </source>
</evidence>
<protein>
    <submittedName>
        <fullName evidence="3">SDR family NAD(P)-dependent oxidoreductase</fullName>
    </submittedName>
</protein>
<gene>
    <name evidence="3" type="ORF">LVY72_19810</name>
</gene>
<comment type="similarity">
    <text evidence="1">Belongs to the short-chain dehydrogenases/reductases (SDR) family.</text>
</comment>
<dbReference type="RefSeq" id="WP_237825687.1">
    <property type="nucleotide sequence ID" value="NZ_JAKLTQ010000021.1"/>
</dbReference>
<dbReference type="PANTHER" id="PTHR43477">
    <property type="entry name" value="DIHYDROANTICAPSIN 7-DEHYDROGENASE"/>
    <property type="match status" value="1"/>
</dbReference>
<dbReference type="Gene3D" id="3.40.50.720">
    <property type="entry name" value="NAD(P)-binding Rossmann-like Domain"/>
    <property type="match status" value="1"/>
</dbReference>
<accession>A0ABS9LBT7</accession>
<evidence type="ECO:0000313" key="3">
    <source>
        <dbReference type="EMBL" id="MCG2624137.1"/>
    </source>
</evidence>
<dbReference type="PANTHER" id="PTHR43477:SF1">
    <property type="entry name" value="DIHYDROANTICAPSIN 7-DEHYDROGENASE"/>
    <property type="match status" value="1"/>
</dbReference>
<dbReference type="SUPFAM" id="SSF51735">
    <property type="entry name" value="NAD(P)-binding Rossmann-fold domains"/>
    <property type="match status" value="1"/>
</dbReference>
<dbReference type="InterPro" id="IPR002347">
    <property type="entry name" value="SDR_fam"/>
</dbReference>
<dbReference type="EMBL" id="JAKLTQ010000021">
    <property type="protein sequence ID" value="MCG2624137.1"/>
    <property type="molecule type" value="Genomic_DNA"/>
</dbReference>
<dbReference type="InterPro" id="IPR051122">
    <property type="entry name" value="SDR_DHRS6-like"/>
</dbReference>
<evidence type="ECO:0000256" key="1">
    <source>
        <dbReference type="ARBA" id="ARBA00006484"/>
    </source>
</evidence>
<sequence>MNGPLDGLRVVVAGAASASGQAVAGALTAAGAAVVAVGSNPERLAKAFAPAGTADPAVATYTCDLADPGAVSALATAVRAEQGPVDGLIHLVGGWRGGGGLGGQSDQDWDFLHHGIMTTLRNTTRTFYPDLAASPRGRAAIVSATAVDSPTAGGANYAAVKAAAETWMRAVAQGFRQDQTKAGEAAEPGALHSAAVVFVVKALVDDGMRAAEPERSFAGFTDVETLAAAVRDLFTTDAAELNGSRRKLA</sequence>